<protein>
    <submittedName>
        <fullName evidence="3">DUF4229 domain-containing protein</fullName>
    </submittedName>
</protein>
<keyword evidence="2" id="KW-0812">Transmembrane</keyword>
<organism evidence="3 4">
    <name type="scientific">Rothia terrae</name>
    <dbReference type="NCBI Taxonomy" id="396015"/>
    <lineage>
        <taxon>Bacteria</taxon>
        <taxon>Bacillati</taxon>
        <taxon>Actinomycetota</taxon>
        <taxon>Actinomycetes</taxon>
        <taxon>Micrococcales</taxon>
        <taxon>Micrococcaceae</taxon>
        <taxon>Rothia</taxon>
    </lineage>
</organism>
<accession>A0A7H2BEV8</accession>
<gene>
    <name evidence="3" type="ORF">IDM49_02690</name>
</gene>
<dbReference type="KEGG" id="rter:IDM49_02690"/>
<keyword evidence="4" id="KW-1185">Reference proteome</keyword>
<keyword evidence="2" id="KW-1133">Transmembrane helix</keyword>
<feature type="region of interest" description="Disordered" evidence="1">
    <location>
        <begin position="66"/>
        <end position="92"/>
    </location>
</feature>
<dbReference type="Proteomes" id="UP000516404">
    <property type="component" value="Chromosome"/>
</dbReference>
<name>A0A7H2BEV8_9MICC</name>
<feature type="compositionally biased region" description="Basic and acidic residues" evidence="1">
    <location>
        <begin position="70"/>
        <end position="81"/>
    </location>
</feature>
<dbReference type="EMBL" id="CP061539">
    <property type="protein sequence ID" value="QNV38204.1"/>
    <property type="molecule type" value="Genomic_DNA"/>
</dbReference>
<feature type="transmembrane region" description="Helical" evidence="2">
    <location>
        <begin position="32"/>
        <end position="54"/>
    </location>
</feature>
<dbReference type="AlphaFoldDB" id="A0A7H2BEV8"/>
<proteinExistence type="predicted"/>
<dbReference type="RefSeq" id="WP_168614805.1">
    <property type="nucleotide sequence ID" value="NZ_BAAAOX010000005.1"/>
</dbReference>
<dbReference type="GeneID" id="96623133"/>
<dbReference type="Pfam" id="PF14012">
    <property type="entry name" value="DUF4229"/>
    <property type="match status" value="1"/>
</dbReference>
<reference evidence="3 4" key="1">
    <citation type="submission" date="2020-09" db="EMBL/GenBank/DDBJ databases">
        <title>Investigation of environmental microbes.</title>
        <authorList>
            <person name="Ou Y."/>
            <person name="Kang Q."/>
        </authorList>
    </citation>
    <scope>NUCLEOTIDE SEQUENCE [LARGE SCALE GENOMIC DNA]</scope>
    <source>
        <strain evidence="3 4">KJZ-14</strain>
    </source>
</reference>
<evidence type="ECO:0000313" key="4">
    <source>
        <dbReference type="Proteomes" id="UP000516404"/>
    </source>
</evidence>
<sequence length="92" mass="10543">MNLLKYTLLRFGIMLLVFILCMFLKIGLVFSAIFAVIIALAACYLGFPRLHVAAGEDMARLFKRKKSSTKRSEEETNREIEDAYVDSKFSQE</sequence>
<feature type="transmembrane region" description="Helical" evidence="2">
    <location>
        <begin position="7"/>
        <end position="26"/>
    </location>
</feature>
<evidence type="ECO:0000256" key="2">
    <source>
        <dbReference type="SAM" id="Phobius"/>
    </source>
</evidence>
<dbReference type="InterPro" id="IPR025323">
    <property type="entry name" value="DUF4229"/>
</dbReference>
<evidence type="ECO:0000313" key="3">
    <source>
        <dbReference type="EMBL" id="QNV38204.1"/>
    </source>
</evidence>
<evidence type="ECO:0000256" key="1">
    <source>
        <dbReference type="SAM" id="MobiDB-lite"/>
    </source>
</evidence>
<keyword evidence="2" id="KW-0472">Membrane</keyword>